<dbReference type="EC" id="3.4.21.62" evidence="6"/>
<dbReference type="CDD" id="cd00161">
    <property type="entry name" value="beta-trefoil_Ricin-like"/>
    <property type="match status" value="1"/>
</dbReference>
<reference evidence="11 13" key="1">
    <citation type="journal article" date="2014" name="Genome Biol. Evol.">
        <title>The secreted proteins of Achlya hypogyna and Thraustotheca clavata identify the ancestral oomycete secretome and reveal gene acquisitions by horizontal gene transfer.</title>
        <authorList>
            <person name="Misner I."/>
            <person name="Blouin N."/>
            <person name="Leonard G."/>
            <person name="Richards T.A."/>
            <person name="Lane C.E."/>
        </authorList>
    </citation>
    <scope>NUCLEOTIDE SEQUENCE</scope>
    <source>
        <strain evidence="11 13">ATCC 48635</strain>
    </source>
</reference>
<comment type="catalytic activity">
    <reaction evidence="5">
        <text>Hydrolysis of proteins with broad specificity for peptide bonds, and a preference for a large uncharged residue in P1. Hydrolyzes peptide amides.</text>
        <dbReference type="EC" id="3.4.21.62"/>
    </reaction>
</comment>
<dbReference type="Pfam" id="PF00652">
    <property type="entry name" value="Ricin_B_lectin"/>
    <property type="match status" value="2"/>
</dbReference>
<keyword evidence="2 8" id="KW-0645">Protease</keyword>
<accession>A0A0A7CPK6</accession>
<feature type="domain" description="Ricin B lectin" evidence="10">
    <location>
        <begin position="623"/>
        <end position="746"/>
    </location>
</feature>
<dbReference type="OrthoDB" id="206201at2759"/>
<dbReference type="PROSITE" id="PS50231">
    <property type="entry name" value="RICIN_B_LECTIN"/>
    <property type="match status" value="2"/>
</dbReference>
<name>A0A0A7CPK6_ACHHY</name>
<dbReference type="InterPro" id="IPR015500">
    <property type="entry name" value="Peptidase_S8_subtilisin-rel"/>
</dbReference>
<feature type="chain" id="PRO_5002026036" description="subtilisin" evidence="9">
    <location>
        <begin position="17"/>
        <end position="748"/>
    </location>
</feature>
<dbReference type="InterPro" id="IPR050131">
    <property type="entry name" value="Peptidase_S8_subtilisin-like"/>
</dbReference>
<dbReference type="Gene3D" id="2.80.10.50">
    <property type="match status" value="2"/>
</dbReference>
<evidence type="ECO:0000313" key="11">
    <source>
        <dbReference type="EMBL" id="AIG56438.1"/>
    </source>
</evidence>
<dbReference type="GO" id="GO:0006508">
    <property type="term" value="P:proteolysis"/>
    <property type="evidence" value="ECO:0007669"/>
    <property type="project" value="UniProtKB-KW"/>
</dbReference>
<dbReference type="SUPFAM" id="SSF52743">
    <property type="entry name" value="Subtilisin-like"/>
    <property type="match status" value="1"/>
</dbReference>
<dbReference type="PRINTS" id="PR00723">
    <property type="entry name" value="SUBTILISIN"/>
</dbReference>
<dbReference type="PANTHER" id="PTHR43806:SF67">
    <property type="entry name" value="EGF-LIKE DOMAIN-CONTAINING PROTEIN"/>
    <property type="match status" value="1"/>
</dbReference>
<evidence type="ECO:0000256" key="8">
    <source>
        <dbReference type="PROSITE-ProRule" id="PRU01240"/>
    </source>
</evidence>
<keyword evidence="13" id="KW-1185">Reference proteome</keyword>
<dbReference type="InterPro" id="IPR036852">
    <property type="entry name" value="Peptidase_S8/S53_dom_sf"/>
</dbReference>
<dbReference type="Gene3D" id="3.40.50.200">
    <property type="entry name" value="Peptidase S8/S53 domain"/>
    <property type="match status" value="1"/>
</dbReference>
<feature type="active site" description="Charge relay system" evidence="7 8">
    <location>
        <position position="163"/>
    </location>
</feature>
<dbReference type="Pfam" id="PF00082">
    <property type="entry name" value="Peptidase_S8"/>
    <property type="match status" value="1"/>
</dbReference>
<evidence type="ECO:0000256" key="4">
    <source>
        <dbReference type="ARBA" id="ARBA00022825"/>
    </source>
</evidence>
<evidence type="ECO:0000256" key="3">
    <source>
        <dbReference type="ARBA" id="ARBA00022801"/>
    </source>
</evidence>
<evidence type="ECO:0000256" key="1">
    <source>
        <dbReference type="ARBA" id="ARBA00011073"/>
    </source>
</evidence>
<feature type="domain" description="Ricin B lectin" evidence="10">
    <location>
        <begin position="489"/>
        <end position="617"/>
    </location>
</feature>
<dbReference type="EMBL" id="KM038977">
    <property type="protein sequence ID" value="AIG56438.1"/>
    <property type="molecule type" value="Genomic_DNA"/>
</dbReference>
<organism evidence="11">
    <name type="scientific">Achlya hypogyna</name>
    <name type="common">Oomycete</name>
    <name type="synonym">Protoachlya hypogyna</name>
    <dbReference type="NCBI Taxonomy" id="1202772"/>
    <lineage>
        <taxon>Eukaryota</taxon>
        <taxon>Sar</taxon>
        <taxon>Stramenopiles</taxon>
        <taxon>Oomycota</taxon>
        <taxon>Saprolegniomycetes</taxon>
        <taxon>Saprolegniales</taxon>
        <taxon>Achlyaceae</taxon>
        <taxon>Achlya</taxon>
    </lineage>
</organism>
<evidence type="ECO:0000256" key="6">
    <source>
        <dbReference type="ARBA" id="ARBA00023619"/>
    </source>
</evidence>
<dbReference type="PANTHER" id="PTHR43806">
    <property type="entry name" value="PEPTIDASE S8"/>
    <property type="match status" value="1"/>
</dbReference>
<feature type="active site" description="Charge relay system" evidence="7 8">
    <location>
        <position position="199"/>
    </location>
</feature>
<dbReference type="PROSITE" id="PS00138">
    <property type="entry name" value="SUBTILASE_SER"/>
    <property type="match status" value="1"/>
</dbReference>
<dbReference type="PROSITE" id="PS51892">
    <property type="entry name" value="SUBTILASE"/>
    <property type="match status" value="1"/>
</dbReference>
<gene>
    <name evidence="12" type="ORF">ACHHYP_15759</name>
</gene>
<dbReference type="SMART" id="SM00458">
    <property type="entry name" value="RICIN"/>
    <property type="match status" value="2"/>
</dbReference>
<dbReference type="EMBL" id="JNBR01002431">
    <property type="protein sequence ID" value="OQR82575.1"/>
    <property type="molecule type" value="Genomic_DNA"/>
</dbReference>
<comment type="similarity">
    <text evidence="1 8">Belongs to the peptidase S8 family.</text>
</comment>
<dbReference type="InterPro" id="IPR000772">
    <property type="entry name" value="Ricin_B_lectin"/>
</dbReference>
<proteinExistence type="inferred from homology"/>
<sequence length="748" mass="80519">MKAAVVLAAIAAAAHAKVASSVLRALEVEGKTDVFVRFAGSALESAVAEGATRQEVFEVLTEATEEAQKSIEDVTRGFETKPLWIVKGTIVKAADQALVDKLASHRGIKAVEHLPEMELEPVLQQAADAAPSNATVQWGVESVGATSIWKHYNGKGVVIGSIDTGARHTHKLIKDSWRADRGWYDPYNHTALPEDLDGHGTHTIGTMTGKDGFGVAPGAQWISCRGLYTGTGTSQALLECLQFMICPTRPDGTHPDCSKGAHVINNSWGGKRYHPIYEEAISAVRKAGIIPVFANGNAGPACATTGNPGTYPNVISVGAIGSYDNEPNKLAYFSSKGPATYIDAHNVKQTIIKPTISAPGFYTKSAYNTSDDAVVGLAGTSMAAPHVAGVVALLKSAKIDLTYDEIYAYLTKTADQSMLEGEPDKWYKRDVNKTVLNGAPNCGGVSDATFPNNRYGYGRVNVAKIIKDGKFVDGLTPVPTTHAPVPLPNPVNIKFCTYKKTVLSEWNNQLFVDTIKNNKNEGFVIDLVDNIIKSDIKTPDDEEFCLSLVKDSTNTNSVALKLCAGDPTQIWKFDAVAKRVIHIATGFCLTSNAAKLGAGPSVAPCAAGALSQFFDNCDSVTQKSYVKLVTKSNKHISEFYSGVYADWTSDSANELFTYDSNAKTLQVASNGQCLDAFRDGNKFGLHTYTCDASNGNQKWIIDAAGHKIKHATHNNLCLDVDPTNPVHAAQVWECHNWNTNQWIDAVPY</sequence>
<evidence type="ECO:0000256" key="9">
    <source>
        <dbReference type="SAM" id="SignalP"/>
    </source>
</evidence>
<feature type="signal peptide" evidence="9">
    <location>
        <begin position="1"/>
        <end position="16"/>
    </location>
</feature>
<evidence type="ECO:0000313" key="13">
    <source>
        <dbReference type="Proteomes" id="UP000243579"/>
    </source>
</evidence>
<dbReference type="InterPro" id="IPR000209">
    <property type="entry name" value="Peptidase_S8/S53_dom"/>
</dbReference>
<keyword evidence="9" id="KW-0732">Signal</keyword>
<feature type="active site" description="Charge relay system" evidence="7 8">
    <location>
        <position position="381"/>
    </location>
</feature>
<keyword evidence="3 8" id="KW-0378">Hydrolase</keyword>
<dbReference type="InterPro" id="IPR035992">
    <property type="entry name" value="Ricin_B-like_lectins"/>
</dbReference>
<evidence type="ECO:0000313" key="12">
    <source>
        <dbReference type="EMBL" id="OQR82575.1"/>
    </source>
</evidence>
<dbReference type="SUPFAM" id="SSF50370">
    <property type="entry name" value="Ricin B-like lectins"/>
    <property type="match status" value="2"/>
</dbReference>
<evidence type="ECO:0000259" key="10">
    <source>
        <dbReference type="SMART" id="SM00458"/>
    </source>
</evidence>
<dbReference type="InterPro" id="IPR023828">
    <property type="entry name" value="Peptidase_S8_Ser-AS"/>
</dbReference>
<dbReference type="GO" id="GO:0004252">
    <property type="term" value="F:serine-type endopeptidase activity"/>
    <property type="evidence" value="ECO:0007669"/>
    <property type="project" value="UniProtKB-UniRule"/>
</dbReference>
<evidence type="ECO:0000256" key="7">
    <source>
        <dbReference type="PIRSR" id="PIRSR615500-1"/>
    </source>
</evidence>
<protein>
    <recommendedName>
        <fullName evidence="6">subtilisin</fullName>
        <ecNumber evidence="6">3.4.21.62</ecNumber>
    </recommendedName>
</protein>
<evidence type="ECO:0000256" key="5">
    <source>
        <dbReference type="ARBA" id="ARBA00023529"/>
    </source>
</evidence>
<keyword evidence="4 8" id="KW-0720">Serine protease</keyword>
<dbReference type="Proteomes" id="UP000243579">
    <property type="component" value="Unassembled WGS sequence"/>
</dbReference>
<dbReference type="AlphaFoldDB" id="A0A0A7CPK6"/>
<evidence type="ECO:0000256" key="2">
    <source>
        <dbReference type="ARBA" id="ARBA00022670"/>
    </source>
</evidence>
<dbReference type="STRING" id="1202772.A0A0A7CPK6"/>